<name>A0A895YF79_9ACTN</name>
<dbReference type="AlphaFoldDB" id="A0A895YF79"/>
<evidence type="ECO:0000313" key="3">
    <source>
        <dbReference type="Proteomes" id="UP000662857"/>
    </source>
</evidence>
<feature type="signal peptide" evidence="1">
    <location>
        <begin position="1"/>
        <end position="20"/>
    </location>
</feature>
<reference evidence="2" key="1">
    <citation type="submission" date="2021-02" db="EMBL/GenBank/DDBJ databases">
        <title>Natrosporangium hydrolyticum gen. nov., sp. nov, a haloalkaliphilic actinobacterium from a soda solonchak soil.</title>
        <authorList>
            <person name="Sorokin D.Y."/>
            <person name="Khijniak T.V."/>
            <person name="Zakharycheva A.P."/>
            <person name="Boueva O.V."/>
            <person name="Ariskina E.V."/>
            <person name="Hahnke R.L."/>
            <person name="Bunk B."/>
            <person name="Sproer C."/>
            <person name="Schumann P."/>
            <person name="Evtushenko L.I."/>
            <person name="Kublanov I.V."/>
        </authorList>
    </citation>
    <scope>NUCLEOTIDE SEQUENCE</scope>
    <source>
        <strain evidence="2">DSM 106523</strain>
    </source>
</reference>
<dbReference type="Proteomes" id="UP000662857">
    <property type="component" value="Chromosome"/>
</dbReference>
<keyword evidence="1" id="KW-0732">Signal</keyword>
<dbReference type="RefSeq" id="WP_239678683.1">
    <property type="nucleotide sequence ID" value="NZ_CP070499.1"/>
</dbReference>
<organism evidence="2 3">
    <name type="scientific">Natronosporangium hydrolyticum</name>
    <dbReference type="NCBI Taxonomy" id="2811111"/>
    <lineage>
        <taxon>Bacteria</taxon>
        <taxon>Bacillati</taxon>
        <taxon>Actinomycetota</taxon>
        <taxon>Actinomycetes</taxon>
        <taxon>Micromonosporales</taxon>
        <taxon>Micromonosporaceae</taxon>
        <taxon>Natronosporangium</taxon>
    </lineage>
</organism>
<feature type="chain" id="PRO_5034663021" evidence="1">
    <location>
        <begin position="21"/>
        <end position="346"/>
    </location>
</feature>
<dbReference type="EMBL" id="CP070499">
    <property type="protein sequence ID" value="QSB16467.1"/>
    <property type="molecule type" value="Genomic_DNA"/>
</dbReference>
<protein>
    <submittedName>
        <fullName evidence="2">Uncharacterized protein</fullName>
    </submittedName>
</protein>
<proteinExistence type="predicted"/>
<evidence type="ECO:0000256" key="1">
    <source>
        <dbReference type="SAM" id="SignalP"/>
    </source>
</evidence>
<gene>
    <name evidence="2" type="ORF">JQS43_09395</name>
</gene>
<evidence type="ECO:0000313" key="2">
    <source>
        <dbReference type="EMBL" id="QSB16467.1"/>
    </source>
</evidence>
<accession>A0A895YF79</accession>
<sequence>MLGSALLSGSIAVTVALALATSPAVPRVQPGGVECAAGTSVVIDGEAECIPWVTGPVTHGEAAQLGEPGGGGGGGRSMCPRPIGGQQYHGPTEVRCHSNIGWYSHDWDCFLDSADDLPAAGMPGYERHGDDGQVFRALCWAVTTNPHGLQHWHPSAGIWLAPTLVVLAEPPEGFGEAGPDIVALWVEAVNALGMLGPEIGTAPPVTGSALVNLPVWLWTETGGAVWPQDGPLAATASDPVLPDWVDAFAEPVGMEWDMGDGRDPVVCRDPGQAWEPGLDLRVPGECHHVYVRASRHQPDGQYEITAVTTWRVWWDINGVFDGEVELPVGSTTAYQVDEVQVLTGTG</sequence>
<dbReference type="KEGG" id="nhy:JQS43_09395"/>
<keyword evidence="3" id="KW-1185">Reference proteome</keyword>